<evidence type="ECO:0000313" key="1">
    <source>
        <dbReference type="EMBL" id="PIP16109.1"/>
    </source>
</evidence>
<dbReference type="AlphaFoldDB" id="A0A2G9YA50"/>
<dbReference type="Gene3D" id="2.30.30.110">
    <property type="match status" value="1"/>
</dbReference>
<proteinExistence type="predicted"/>
<name>A0A2G9YA50_9BACT</name>
<protein>
    <recommendedName>
        <fullName evidence="3">Type II toxin-antitoxin system PemK/MazF family toxin</fullName>
    </recommendedName>
</protein>
<comment type="caution">
    <text evidence="1">The sequence shown here is derived from an EMBL/GenBank/DDBJ whole genome shotgun (WGS) entry which is preliminary data.</text>
</comment>
<organism evidence="1 2">
    <name type="scientific">bacterium (Candidatus Ratteibacteria) CG23_combo_of_CG06-09_8_20_14_all_48_7</name>
    <dbReference type="NCBI Taxonomy" id="2014292"/>
    <lineage>
        <taxon>Bacteria</taxon>
        <taxon>Candidatus Ratteibacteria</taxon>
    </lineage>
</organism>
<evidence type="ECO:0008006" key="3">
    <source>
        <dbReference type="Google" id="ProtNLM"/>
    </source>
</evidence>
<accession>A0A2G9YA50</accession>
<dbReference type="Proteomes" id="UP000230392">
    <property type="component" value="Unassembled WGS sequence"/>
</dbReference>
<evidence type="ECO:0000313" key="2">
    <source>
        <dbReference type="Proteomes" id="UP000230392"/>
    </source>
</evidence>
<sequence length="112" mass="12425">MKAHFDRVGISGKKIHPGEIWTVANENIVFPETRLPGFKETEHETRPVIILSCQEDCNNPLNVIVLICPLTTRTDIVSPTDCLLSRIEGSVEKESLAHLGLIQPNTYPPALP</sequence>
<dbReference type="EMBL" id="PCRF01000213">
    <property type="protein sequence ID" value="PIP16109.1"/>
    <property type="molecule type" value="Genomic_DNA"/>
</dbReference>
<dbReference type="InterPro" id="IPR011067">
    <property type="entry name" value="Plasmid_toxin/cell-grow_inhib"/>
</dbReference>
<gene>
    <name evidence="1" type="ORF">COX46_04290</name>
</gene>
<reference evidence="1 2" key="1">
    <citation type="submission" date="2017-09" db="EMBL/GenBank/DDBJ databases">
        <title>Depth-based differentiation of microbial function through sediment-hosted aquifers and enrichment of novel symbionts in the deep terrestrial subsurface.</title>
        <authorList>
            <person name="Probst A.J."/>
            <person name="Ladd B."/>
            <person name="Jarett J.K."/>
            <person name="Geller-Mcgrath D.E."/>
            <person name="Sieber C.M."/>
            <person name="Emerson J.B."/>
            <person name="Anantharaman K."/>
            <person name="Thomas B.C."/>
            <person name="Malmstrom R."/>
            <person name="Stieglmeier M."/>
            <person name="Klingl A."/>
            <person name="Woyke T."/>
            <person name="Ryan C.M."/>
            <person name="Banfield J.F."/>
        </authorList>
    </citation>
    <scope>NUCLEOTIDE SEQUENCE [LARGE SCALE GENOMIC DNA]</scope>
    <source>
        <strain evidence="1">CG23_combo_of_CG06-09_8_20_14_all_48_7</strain>
    </source>
</reference>